<feature type="transmembrane region" description="Helical" evidence="1">
    <location>
        <begin position="145"/>
        <end position="165"/>
    </location>
</feature>
<feature type="transmembrane region" description="Helical" evidence="1">
    <location>
        <begin position="21"/>
        <end position="42"/>
    </location>
</feature>
<feature type="transmembrane region" description="Helical" evidence="1">
    <location>
        <begin position="239"/>
        <end position="259"/>
    </location>
</feature>
<feature type="transmembrane region" description="Helical" evidence="1">
    <location>
        <begin position="213"/>
        <end position="233"/>
    </location>
</feature>
<accession>A0A0W8FH29</accession>
<organism evidence="2">
    <name type="scientific">hydrocarbon metagenome</name>
    <dbReference type="NCBI Taxonomy" id="938273"/>
    <lineage>
        <taxon>unclassified sequences</taxon>
        <taxon>metagenomes</taxon>
        <taxon>ecological metagenomes</taxon>
    </lineage>
</organism>
<feature type="transmembrane region" description="Helical" evidence="1">
    <location>
        <begin position="177"/>
        <end position="201"/>
    </location>
</feature>
<dbReference type="GO" id="GO:0140359">
    <property type="term" value="F:ABC-type transporter activity"/>
    <property type="evidence" value="ECO:0007669"/>
    <property type="project" value="InterPro"/>
</dbReference>
<proteinExistence type="predicted"/>
<dbReference type="Pfam" id="PF12679">
    <property type="entry name" value="ABC2_membrane_2"/>
    <property type="match status" value="1"/>
</dbReference>
<gene>
    <name evidence="2" type="ORF">ASZ90_010318</name>
</gene>
<evidence type="ECO:0000256" key="1">
    <source>
        <dbReference type="SAM" id="Phobius"/>
    </source>
</evidence>
<name>A0A0W8FH29_9ZZZZ</name>
<reference evidence="2" key="1">
    <citation type="journal article" date="2015" name="Proc. Natl. Acad. Sci. U.S.A.">
        <title>Networks of energetic and metabolic interactions define dynamics in microbial communities.</title>
        <authorList>
            <person name="Embree M."/>
            <person name="Liu J.K."/>
            <person name="Al-Bassam M.M."/>
            <person name="Zengler K."/>
        </authorList>
    </citation>
    <scope>NUCLEOTIDE SEQUENCE</scope>
</reference>
<protein>
    <submittedName>
        <fullName evidence="2">Abc transporter permease protein</fullName>
    </submittedName>
</protein>
<keyword evidence="1" id="KW-0472">Membrane</keyword>
<dbReference type="PANTHER" id="PTHR43471">
    <property type="entry name" value="ABC TRANSPORTER PERMEASE"/>
    <property type="match status" value="1"/>
</dbReference>
<comment type="caution">
    <text evidence="2">The sequence shown here is derived from an EMBL/GenBank/DDBJ whole genome shotgun (WGS) entry which is preliminary data.</text>
</comment>
<sequence length="271" mass="29595">MNRRIVWTVAEKDLREVRRNRIAVFGAVILSVVFAVALPLFITQMPAIAAGTPDEPTFEEVASIIPPELLDLMEQLDPAQLPIVLFLGYLFAPLFLVLPLMLASIIASEAFVGEKERKTLEALVYTPATDLELFAGKVLASAAPAVAYAWANFAIYAVVVNVAGWPIMGEIWFPTGVWWVLMLWVTPAVATLGVSATVLISSRVNTFMEAYQASGALVLLILFLLLGQIFGIIFLSPLVLFLIGAAFFAVDALLIRFGVKIFARSELIARI</sequence>
<dbReference type="PANTHER" id="PTHR43471:SF1">
    <property type="entry name" value="ABC TRANSPORTER PERMEASE PROTEIN NOSY-RELATED"/>
    <property type="match status" value="1"/>
</dbReference>
<keyword evidence="1" id="KW-0812">Transmembrane</keyword>
<feature type="transmembrane region" description="Helical" evidence="1">
    <location>
        <begin position="83"/>
        <end position="107"/>
    </location>
</feature>
<dbReference type="EMBL" id="LNQE01001242">
    <property type="protein sequence ID" value="KUG19954.1"/>
    <property type="molecule type" value="Genomic_DNA"/>
</dbReference>
<dbReference type="GO" id="GO:0005886">
    <property type="term" value="C:plasma membrane"/>
    <property type="evidence" value="ECO:0007669"/>
    <property type="project" value="UniProtKB-SubCell"/>
</dbReference>
<evidence type="ECO:0000313" key="2">
    <source>
        <dbReference type="EMBL" id="KUG19954.1"/>
    </source>
</evidence>
<dbReference type="AlphaFoldDB" id="A0A0W8FH29"/>
<keyword evidence="1" id="KW-1133">Transmembrane helix</keyword>